<dbReference type="Gene3D" id="3.60.21.10">
    <property type="match status" value="1"/>
</dbReference>
<keyword evidence="3" id="KW-1185">Reference proteome</keyword>
<dbReference type="RefSeq" id="WP_073549051.1">
    <property type="nucleotide sequence ID" value="NZ_CAWMVK010000040.1"/>
</dbReference>
<dbReference type="AlphaFoldDB" id="A0A1U7HUY3"/>
<dbReference type="Pfam" id="PF00149">
    <property type="entry name" value="Metallophos"/>
    <property type="match status" value="1"/>
</dbReference>
<dbReference type="InterPro" id="IPR029052">
    <property type="entry name" value="Metallo-depent_PP-like"/>
</dbReference>
<comment type="caution">
    <text evidence="2">The sequence shown here is derived from an EMBL/GenBank/DDBJ whole genome shotgun (WGS) entry which is preliminary data.</text>
</comment>
<dbReference type="InterPro" id="IPR004843">
    <property type="entry name" value="Calcineurin-like_PHP"/>
</dbReference>
<dbReference type="CDD" id="cd00838">
    <property type="entry name" value="MPP_superfamily"/>
    <property type="match status" value="1"/>
</dbReference>
<reference evidence="2 3" key="1">
    <citation type="submission" date="2016-11" db="EMBL/GenBank/DDBJ databases">
        <title>Draft Genome Sequences of Nine Cyanobacterial Strains from Diverse Habitats.</title>
        <authorList>
            <person name="Zhu T."/>
            <person name="Hou S."/>
            <person name="Lu X."/>
            <person name="Hess W.R."/>
        </authorList>
    </citation>
    <scope>NUCLEOTIDE SEQUENCE [LARGE SCALE GENOMIC DNA]</scope>
    <source>
        <strain evidence="2 3">5.2 s.c.1</strain>
    </source>
</reference>
<dbReference type="Proteomes" id="UP000185984">
    <property type="component" value="Unassembled WGS sequence"/>
</dbReference>
<dbReference type="EMBL" id="MRCC01000006">
    <property type="protein sequence ID" value="OKH27381.1"/>
    <property type="molecule type" value="Genomic_DNA"/>
</dbReference>
<name>A0A1U7HUY3_9CHRO</name>
<dbReference type="GO" id="GO:0016787">
    <property type="term" value="F:hydrolase activity"/>
    <property type="evidence" value="ECO:0007669"/>
    <property type="project" value="InterPro"/>
</dbReference>
<feature type="domain" description="Calcineurin-like phosphoesterase" evidence="1">
    <location>
        <begin position="2"/>
        <end position="191"/>
    </location>
</feature>
<dbReference type="OrthoDB" id="9787800at2"/>
<sequence>MILFGGDPHGDFRSVIQAVKTYSPQAVVLLGDFDLERSLEEELSAILNKTEIWFIHGNHDADQDRWYDNLFSSRLAHRNLHGRVVKIAGVRIAGLGGVFRAKIWRPPAAPRFSSPNDLLSICGKGERWRGGIPRKHHASIFWQHYAALWHQQADILVTHEAPSCHRYGFKELDDLAVSLGVKCVFHGHHHEHYTKAIGNGKITVHGVAKAGICDQEGKVLIPGQLDAYSKQKVNS</sequence>
<organism evidence="2 3">
    <name type="scientific">Chroogloeocystis siderophila 5.2 s.c.1</name>
    <dbReference type="NCBI Taxonomy" id="247279"/>
    <lineage>
        <taxon>Bacteria</taxon>
        <taxon>Bacillati</taxon>
        <taxon>Cyanobacteriota</taxon>
        <taxon>Cyanophyceae</taxon>
        <taxon>Oscillatoriophycideae</taxon>
        <taxon>Chroococcales</taxon>
        <taxon>Chroococcaceae</taxon>
        <taxon>Chroogloeocystis</taxon>
    </lineage>
</organism>
<accession>A0A1U7HUY3</accession>
<protein>
    <submittedName>
        <fullName evidence="2">Metallophosphoesterase</fullName>
    </submittedName>
</protein>
<dbReference type="SUPFAM" id="SSF56300">
    <property type="entry name" value="Metallo-dependent phosphatases"/>
    <property type="match status" value="1"/>
</dbReference>
<proteinExistence type="predicted"/>
<evidence type="ECO:0000313" key="3">
    <source>
        <dbReference type="Proteomes" id="UP000185984"/>
    </source>
</evidence>
<evidence type="ECO:0000259" key="1">
    <source>
        <dbReference type="Pfam" id="PF00149"/>
    </source>
</evidence>
<dbReference type="STRING" id="247279.NIES1031_08765"/>
<gene>
    <name evidence="2" type="ORF">NIES1031_08765</name>
</gene>
<evidence type="ECO:0000313" key="2">
    <source>
        <dbReference type="EMBL" id="OKH27381.1"/>
    </source>
</evidence>